<evidence type="ECO:0000313" key="3">
    <source>
        <dbReference type="Proteomes" id="UP000593737"/>
    </source>
</evidence>
<keyword evidence="1" id="KW-0812">Transmembrane</keyword>
<proteinExistence type="predicted"/>
<dbReference type="EMBL" id="CP047423">
    <property type="protein sequence ID" value="QPD05772.1"/>
    <property type="molecule type" value="Genomic_DNA"/>
</dbReference>
<sequence>MSATPDPNQTEPPLWSIGIVVAIILTAPLVLYSLAPTGPLREGDTVFSAGQQRVRIGHTTADKPNEVEETCLLDPDSPLIVIHAPHSDVDRSIIAEVQGNPADEWPFCPVHAEVSLQHYQIFQKPAVFESVRELLAGIFNR</sequence>
<accession>A0A7S8FH69</accession>
<evidence type="ECO:0000256" key="1">
    <source>
        <dbReference type="SAM" id="Phobius"/>
    </source>
</evidence>
<organism evidence="2 3">
    <name type="scientific">Candidatus Nitrospira kreftii</name>
    <dbReference type="NCBI Taxonomy" id="2652173"/>
    <lineage>
        <taxon>Bacteria</taxon>
        <taxon>Pseudomonadati</taxon>
        <taxon>Nitrospirota</taxon>
        <taxon>Nitrospiria</taxon>
        <taxon>Nitrospirales</taxon>
        <taxon>Nitrospiraceae</taxon>
        <taxon>Nitrospira</taxon>
    </lineage>
</organism>
<dbReference type="KEGG" id="nkf:Nkreftii_003546"/>
<feature type="transmembrane region" description="Helical" evidence="1">
    <location>
        <begin position="14"/>
        <end position="35"/>
    </location>
</feature>
<gene>
    <name evidence="2" type="ORF">Nkreftii_003546</name>
</gene>
<dbReference type="AlphaFoldDB" id="A0A7S8FH69"/>
<dbReference type="Proteomes" id="UP000593737">
    <property type="component" value="Chromosome"/>
</dbReference>
<evidence type="ECO:0000313" key="2">
    <source>
        <dbReference type="EMBL" id="QPD05772.1"/>
    </source>
</evidence>
<keyword evidence="1" id="KW-1133">Transmembrane helix</keyword>
<name>A0A7S8FH69_9BACT</name>
<protein>
    <submittedName>
        <fullName evidence="2">Uncharacterized protein</fullName>
    </submittedName>
</protein>
<reference evidence="2 3" key="1">
    <citation type="journal article" date="2020" name="ISME J.">
        <title>Enrichment and physiological characterization of a novel comammox Nitrospira indicates ammonium inhibition of complete nitrification.</title>
        <authorList>
            <person name="Sakoula D."/>
            <person name="Koch H."/>
            <person name="Frank J."/>
            <person name="Jetten M.S.M."/>
            <person name="van Kessel M.A.H.J."/>
            <person name="Lucker S."/>
        </authorList>
    </citation>
    <scope>NUCLEOTIDE SEQUENCE [LARGE SCALE GENOMIC DNA]</scope>
    <source>
        <strain evidence="2">Comreactor17</strain>
    </source>
</reference>
<keyword evidence="1" id="KW-0472">Membrane</keyword>